<sequence>METLKESNEHIRNDSNETPNEKLLSHDDILSSNRKLHFFEETITFSEALEKTKYGRFNYLIIMVTGMAWANVLMDTCSVAFYMTVASCDLQLTNYRKSLLSGIGFVGIILSSQLWGFLADTKGRRSVIWPSLVAGFVVTLISSFSNHFWVILVLRLFNGVFVCCSSATVYAYSSEFFTEKTRSKSIMISSFIFSFVGMILPFLAFAIINGEWSLVIPALGLIYKPWRLFVIVCGITGLVCGIIIYFLPESPKFLLSINKEEEAKDVLQKIYRINGGRDELKLPHIILEEDSTDISTPQKNDSSNMQQFFTSMWEQTVTLFRKKYILSTVVVSATQFWLYAIGTGLYMWFPHFINAMGEFMKNNPNEKGYLCDIIHEKDLSLNVKNDNQTTLDCPDKLENITYAYAVLMDILYLLSFAILTFLVNRINKNFIMFIVILFCSGCGLVAIWTANVSISAILYVIFFVVAIGINILGAITVDLYPTQLRGMAMCVSLMIGRLGSVIGTYIVGVLIANNCELTFYIPCCAMMICGFLILLLPRPITVTNQDKT</sequence>
<dbReference type="STRING" id="35570.A0A1I8P9Y1"/>
<dbReference type="SUPFAM" id="SSF103473">
    <property type="entry name" value="MFS general substrate transporter"/>
    <property type="match status" value="1"/>
</dbReference>
<dbReference type="AlphaFoldDB" id="A0A1I8P9Y1"/>
<name>A0A1I8P9Y1_STOCA</name>
<dbReference type="PANTHER" id="PTHR23511:SF35">
    <property type="entry name" value="MAJOR FACILITATOR SUPERFAMILY (MFS) PROFILE DOMAIN-CONTAINING PROTEIN"/>
    <property type="match status" value="1"/>
</dbReference>
<dbReference type="Gene3D" id="1.20.1250.20">
    <property type="entry name" value="MFS general substrate transporter like domains"/>
    <property type="match status" value="1"/>
</dbReference>
<evidence type="ECO:0000256" key="1">
    <source>
        <dbReference type="ARBA" id="ARBA00004141"/>
    </source>
</evidence>
<keyword evidence="6 8" id="KW-0472">Membrane</keyword>
<proteinExistence type="inferred from homology"/>
<evidence type="ECO:0000256" key="7">
    <source>
        <dbReference type="SAM" id="MobiDB-lite"/>
    </source>
</evidence>
<keyword evidence="11" id="KW-1185">Reference proteome</keyword>
<dbReference type="InterPro" id="IPR005828">
    <property type="entry name" value="MFS_sugar_transport-like"/>
</dbReference>
<dbReference type="VEuPathDB" id="VectorBase:SCAU006118"/>
<dbReference type="GO" id="GO:0016020">
    <property type="term" value="C:membrane"/>
    <property type="evidence" value="ECO:0007669"/>
    <property type="project" value="UniProtKB-SubCell"/>
</dbReference>
<feature type="transmembrane region" description="Helical" evidence="8">
    <location>
        <begin position="185"/>
        <end position="208"/>
    </location>
</feature>
<dbReference type="InterPro" id="IPR020846">
    <property type="entry name" value="MFS_dom"/>
</dbReference>
<reference evidence="10" key="1">
    <citation type="submission" date="2020-05" db="UniProtKB">
        <authorList>
            <consortium name="EnsemblMetazoa"/>
        </authorList>
    </citation>
    <scope>IDENTIFICATION</scope>
    <source>
        <strain evidence="10">USDA</strain>
    </source>
</reference>
<keyword evidence="4 8" id="KW-0812">Transmembrane</keyword>
<accession>A0A1I8P9Y1</accession>
<evidence type="ECO:0000313" key="10">
    <source>
        <dbReference type="EnsemblMetazoa" id="SCAU006118-PA"/>
    </source>
</evidence>
<keyword evidence="5 8" id="KW-1133">Transmembrane helix</keyword>
<feature type="transmembrane region" description="Helical" evidence="8">
    <location>
        <begin position="456"/>
        <end position="477"/>
    </location>
</feature>
<evidence type="ECO:0000256" key="4">
    <source>
        <dbReference type="ARBA" id="ARBA00022692"/>
    </source>
</evidence>
<feature type="transmembrane region" description="Helical" evidence="8">
    <location>
        <begin position="517"/>
        <end position="537"/>
    </location>
</feature>
<feature type="transmembrane region" description="Helical" evidence="8">
    <location>
        <begin position="402"/>
        <end position="423"/>
    </location>
</feature>
<organism evidence="10 11">
    <name type="scientific">Stomoxys calcitrans</name>
    <name type="common">Stable fly</name>
    <name type="synonym">Conops calcitrans</name>
    <dbReference type="NCBI Taxonomy" id="35570"/>
    <lineage>
        <taxon>Eukaryota</taxon>
        <taxon>Metazoa</taxon>
        <taxon>Ecdysozoa</taxon>
        <taxon>Arthropoda</taxon>
        <taxon>Hexapoda</taxon>
        <taxon>Insecta</taxon>
        <taxon>Pterygota</taxon>
        <taxon>Neoptera</taxon>
        <taxon>Endopterygota</taxon>
        <taxon>Diptera</taxon>
        <taxon>Brachycera</taxon>
        <taxon>Muscomorpha</taxon>
        <taxon>Muscoidea</taxon>
        <taxon>Muscidae</taxon>
        <taxon>Stomoxys</taxon>
    </lineage>
</organism>
<feature type="domain" description="Major facilitator superfamily (MFS) profile" evidence="9">
    <location>
        <begin position="61"/>
        <end position="541"/>
    </location>
</feature>
<evidence type="ECO:0000256" key="3">
    <source>
        <dbReference type="ARBA" id="ARBA00022448"/>
    </source>
</evidence>
<dbReference type="GO" id="GO:0022857">
    <property type="term" value="F:transmembrane transporter activity"/>
    <property type="evidence" value="ECO:0007669"/>
    <property type="project" value="InterPro"/>
</dbReference>
<evidence type="ECO:0000256" key="5">
    <source>
        <dbReference type="ARBA" id="ARBA00022989"/>
    </source>
</evidence>
<feature type="transmembrane region" description="Helical" evidence="8">
    <location>
        <begin position="59"/>
        <end position="83"/>
    </location>
</feature>
<keyword evidence="3" id="KW-0813">Transport</keyword>
<dbReference type="Proteomes" id="UP000095300">
    <property type="component" value="Unassembled WGS sequence"/>
</dbReference>
<feature type="transmembrane region" description="Helical" evidence="8">
    <location>
        <begin position="150"/>
        <end position="173"/>
    </location>
</feature>
<evidence type="ECO:0000256" key="2">
    <source>
        <dbReference type="ARBA" id="ARBA00008335"/>
    </source>
</evidence>
<comment type="subcellular location">
    <subcellularLocation>
        <location evidence="1">Membrane</location>
        <topology evidence="1">Multi-pass membrane protein</topology>
    </subcellularLocation>
</comment>
<feature type="transmembrane region" description="Helical" evidence="8">
    <location>
        <begin position="126"/>
        <end position="144"/>
    </location>
</feature>
<feature type="transmembrane region" description="Helical" evidence="8">
    <location>
        <begin position="430"/>
        <end position="450"/>
    </location>
</feature>
<evidence type="ECO:0000256" key="8">
    <source>
        <dbReference type="SAM" id="Phobius"/>
    </source>
</evidence>
<dbReference type="OrthoDB" id="10262656at2759"/>
<dbReference type="PROSITE" id="PS50850">
    <property type="entry name" value="MFS"/>
    <property type="match status" value="1"/>
</dbReference>
<dbReference type="InterPro" id="IPR036259">
    <property type="entry name" value="MFS_trans_sf"/>
</dbReference>
<dbReference type="Pfam" id="PF00083">
    <property type="entry name" value="Sugar_tr"/>
    <property type="match status" value="1"/>
</dbReference>
<dbReference type="PANTHER" id="PTHR23511">
    <property type="entry name" value="SYNAPTIC VESICLE GLYCOPROTEIN 2"/>
    <property type="match status" value="1"/>
</dbReference>
<feature type="transmembrane region" description="Helical" evidence="8">
    <location>
        <begin position="324"/>
        <end position="349"/>
    </location>
</feature>
<dbReference type="KEGG" id="scac:106086913"/>
<evidence type="ECO:0000259" key="9">
    <source>
        <dbReference type="PROSITE" id="PS50850"/>
    </source>
</evidence>
<dbReference type="EnsemblMetazoa" id="SCAU006118-RA">
    <property type="protein sequence ID" value="SCAU006118-PA"/>
    <property type="gene ID" value="SCAU006118"/>
</dbReference>
<comment type="similarity">
    <text evidence="2">Belongs to the major facilitator superfamily.</text>
</comment>
<evidence type="ECO:0000256" key="6">
    <source>
        <dbReference type="ARBA" id="ARBA00023136"/>
    </source>
</evidence>
<evidence type="ECO:0000313" key="11">
    <source>
        <dbReference type="Proteomes" id="UP000095300"/>
    </source>
</evidence>
<gene>
    <name evidence="10" type="primary">106086913</name>
</gene>
<feature type="transmembrane region" description="Helical" evidence="8">
    <location>
        <begin position="98"/>
        <end position="119"/>
    </location>
</feature>
<feature type="transmembrane region" description="Helical" evidence="8">
    <location>
        <begin position="228"/>
        <end position="247"/>
    </location>
</feature>
<feature type="region of interest" description="Disordered" evidence="7">
    <location>
        <begin position="1"/>
        <end position="22"/>
    </location>
</feature>
<feature type="transmembrane region" description="Helical" evidence="8">
    <location>
        <begin position="489"/>
        <end position="511"/>
    </location>
</feature>
<protein>
    <recommendedName>
        <fullName evidence="9">Major facilitator superfamily (MFS) profile domain-containing protein</fullName>
    </recommendedName>
</protein>